<reference evidence="2" key="1">
    <citation type="submission" date="2023-07" db="EMBL/GenBank/DDBJ databases">
        <authorList>
            <consortium name="CYATHOMIX"/>
        </authorList>
    </citation>
    <scope>NUCLEOTIDE SEQUENCE</scope>
    <source>
        <strain evidence="2">N/A</strain>
    </source>
</reference>
<evidence type="ECO:0000256" key="1">
    <source>
        <dbReference type="SAM" id="SignalP"/>
    </source>
</evidence>
<dbReference type="InterPro" id="IPR035940">
    <property type="entry name" value="CAP_sf"/>
</dbReference>
<name>A0AA36DVA8_CYLNA</name>
<evidence type="ECO:0000313" key="3">
    <source>
        <dbReference type="Proteomes" id="UP001176961"/>
    </source>
</evidence>
<evidence type="ECO:0008006" key="4">
    <source>
        <dbReference type="Google" id="ProtNLM"/>
    </source>
</evidence>
<dbReference type="Gene3D" id="3.40.33.10">
    <property type="entry name" value="CAP"/>
    <property type="match status" value="2"/>
</dbReference>
<protein>
    <recommendedName>
        <fullName evidence="4">SCP domain-containing protein</fullName>
    </recommendedName>
</protein>
<evidence type="ECO:0000313" key="2">
    <source>
        <dbReference type="EMBL" id="CAJ0592654.1"/>
    </source>
</evidence>
<feature type="signal peptide" evidence="1">
    <location>
        <begin position="1"/>
        <end position="21"/>
    </location>
</feature>
<accession>A0AA36DVA8</accession>
<sequence>MLTTTATAILLIVQYISPTYGECFDAVLEDTIVEAHNNLRHDVAIKNLNTKVYGDIPGSKSMFNLEFDCGFAYLAEALIPKDCLGPALDYSSMGYGTNFRKFRTPKKVDESDHDYLKGYYDIVVHEWAAKDIVPLGSDVIFKDVRMQAFANMVYYKTIAFGCKHRTCDDTTFAIACVYESLPKTGEPLFEPNPQPKNKKGCTAHKTCKQIRPEAKCMQNPDGTLGPLCVLHDITTTSSTDSTSNRSWLKDSLKTQIEKNFRVAKNMNEMRYDMTLEAEAQVAADKCEATENVISENGQIAQLRTDVASLSDMETQDEWFSQIEEIKSYINFAMRFSNTLKNREDAPLAFTQVSLK</sequence>
<keyword evidence="1" id="KW-0732">Signal</keyword>
<organism evidence="2 3">
    <name type="scientific">Cylicocyclus nassatus</name>
    <name type="common">Nematode worm</name>
    <dbReference type="NCBI Taxonomy" id="53992"/>
    <lineage>
        <taxon>Eukaryota</taxon>
        <taxon>Metazoa</taxon>
        <taxon>Ecdysozoa</taxon>
        <taxon>Nematoda</taxon>
        <taxon>Chromadorea</taxon>
        <taxon>Rhabditida</taxon>
        <taxon>Rhabditina</taxon>
        <taxon>Rhabditomorpha</taxon>
        <taxon>Strongyloidea</taxon>
        <taxon>Strongylidae</taxon>
        <taxon>Cylicocyclus</taxon>
    </lineage>
</organism>
<dbReference type="AlphaFoldDB" id="A0AA36DVA8"/>
<dbReference type="Proteomes" id="UP001176961">
    <property type="component" value="Unassembled WGS sequence"/>
</dbReference>
<gene>
    <name evidence="2" type="ORF">CYNAS_LOCUS4637</name>
</gene>
<proteinExistence type="predicted"/>
<comment type="caution">
    <text evidence="2">The sequence shown here is derived from an EMBL/GenBank/DDBJ whole genome shotgun (WGS) entry which is preliminary data.</text>
</comment>
<dbReference type="EMBL" id="CATQJL010000112">
    <property type="protein sequence ID" value="CAJ0592654.1"/>
    <property type="molecule type" value="Genomic_DNA"/>
</dbReference>
<dbReference type="SUPFAM" id="SSF55797">
    <property type="entry name" value="PR-1-like"/>
    <property type="match status" value="2"/>
</dbReference>
<feature type="chain" id="PRO_5041297007" description="SCP domain-containing protein" evidence="1">
    <location>
        <begin position="22"/>
        <end position="355"/>
    </location>
</feature>
<keyword evidence="3" id="KW-1185">Reference proteome</keyword>